<sequence length="1375" mass="140823">MVALVMVGPFLQPPASASAVEGDLRAYRQTAADYMVSGGPSVRRAAEVALLGSDQDLEEFFASGRKLAQEADERAAAQVLTSMDGPAVRAAGLRALEGSADEVRAFVNGGWQEAWPADERVRVYRVLEAGGPTTKAAAQRALDGSAQDISDFLAQGRDAAAFADDRLAATRMLAGGPNNSGPVLDAAAQQALSGSPEELAEFLASGQYVARARDQELASIRALTEQAKQAGEATAQESLAAEEFSTRAANAADEAKKAAQAAQAEAQAAGGAAAKASAAAGRAADAAAGAADAAREAVAASNAAMRAARTAADASRRAVTAASLTAQAAARAQRAAAAARANAGDARAAREAAEAARDAAARARELVYAKVERDRALAQAQAASVAAKAAGRNADDAANAADTASRQSGVSAQQAQRARDAAARARAAAAAASRAADRAESLARTAAEASADAFRFAEQAAVHAENAERSALAAAVAAENAQYSAAEAAKAAAAAVESANVAVAAATRAAELETLARQEDEARLTEATEQGVLAAQEALAQEQQVKAEGGVLAAWNRTLQWDTAEELRVDPATRTLLDEAAAPGVPAGEMLDKGRRAAVALASTGGEWTKSAALDVLAGGEIEMRTWLASGRRAASGQDDRSRVWHLMDTLPDGPEKTAAQTALAGDDAAVDAFLRTRNYSGKVFNDRQAIYRIIETATAAGQVNLKAAAERALADGTAAAHEFLRTGQYTARAADERLEVYRVMDAGGPEVKAAGQVALSGPSSYISYFLATSRYQAAQRDLEQAAHVATVRKLILEAQQYAQKALEDAARAQEAALDAAGSAGEADAAAKRAEDAARLAETHKNNARLSAEAAKRSADEAAQSAQTARNAANSAQASANSAAISAATASAASRRASADAAAAAEDARDARAAATAAGKDAAAADAAAKEASTIYATKLKEWEAQQRSTTPGTGPGGNGSAADSHKTWGCLVPESAMSPQCVNVYKDLAGTLTNPAKCSAPANAGSPGCSMLNDLKGFVEENPGLMLDMLQFVLGMCGLIPGAGEVCDAADAAISFGRGDVVGGLLSLGAMVPVVGWLASGAKTMKNADKLRTVKNIVDQLIKCGSSFTPGTGVLLADGSRRAIEQIRVGDKVLATDPVSGVTAAKPVTALIGSAGIKRLVDVTVDTDGAAGEETGTVTATHNHPFWVGDLDTWVRAESLKPGQSIRTSAGTWVQIETVSERTEISQVHNLSIADLQTYYVVAGDTPVLVHNAGCPPAIGFSADTVATAYQGMRGEGGHAMRRLVGDIIPNTGSNEAKRQAFESLTSSILTNPQKTFDWTLGGTGGIRNKGFIGEVNGKTVVLFVAKEGQYAGRVTSSKVVTPDDLKLWGICGC</sequence>
<accession>A0A3B0ACH5</accession>
<feature type="compositionally biased region" description="Basic and acidic residues" evidence="1">
    <location>
        <begin position="835"/>
        <end position="845"/>
    </location>
</feature>
<organism evidence="3 4">
    <name type="scientific">Micromonospora costi</name>
    <dbReference type="NCBI Taxonomy" id="1530042"/>
    <lineage>
        <taxon>Bacteria</taxon>
        <taxon>Bacillati</taxon>
        <taxon>Actinomycetota</taxon>
        <taxon>Actinomycetes</taxon>
        <taxon>Micromonosporales</taxon>
        <taxon>Micromonosporaceae</taxon>
        <taxon>Micromonospora</taxon>
    </lineage>
</organism>
<dbReference type="CDD" id="cd20745">
    <property type="entry name" value="FIX_RhsA_AHH_HNH-like"/>
    <property type="match status" value="1"/>
</dbReference>
<dbReference type="SMART" id="SM00306">
    <property type="entry name" value="HintN"/>
    <property type="match status" value="1"/>
</dbReference>
<evidence type="ECO:0000259" key="2">
    <source>
        <dbReference type="SMART" id="SM00306"/>
    </source>
</evidence>
<dbReference type="PANTHER" id="PTHR23242:SF9">
    <property type="entry name" value="TRANSCRIPTION FACTOR HOXA13"/>
    <property type="match status" value="1"/>
</dbReference>
<evidence type="ECO:0000256" key="1">
    <source>
        <dbReference type="SAM" id="MobiDB-lite"/>
    </source>
</evidence>
<reference evidence="3 4" key="1">
    <citation type="journal article" date="2015" name="Int. J. Syst. Evol. Microbiol.">
        <title>Micromonospora costi sp. nov., isolated from a leaf of Costus speciosus.</title>
        <authorList>
            <person name="Thawai C."/>
        </authorList>
    </citation>
    <scope>NUCLEOTIDE SEQUENCE [LARGE SCALE GENOMIC DNA]</scope>
    <source>
        <strain evidence="3 4">CS1-12</strain>
    </source>
</reference>
<proteinExistence type="predicted"/>
<feature type="region of interest" description="Disordered" evidence="1">
    <location>
        <begin position="835"/>
        <end position="874"/>
    </location>
</feature>
<feature type="region of interest" description="Disordered" evidence="1">
    <location>
        <begin position="943"/>
        <end position="964"/>
    </location>
</feature>
<dbReference type="Gene3D" id="2.170.16.10">
    <property type="entry name" value="Hedgehog/Intein (Hint) domain"/>
    <property type="match status" value="1"/>
</dbReference>
<comment type="caution">
    <text evidence="3">The sequence shown here is derived from an EMBL/GenBank/DDBJ whole genome shotgun (WGS) entry which is preliminary data.</text>
</comment>
<feature type="domain" description="Hint" evidence="2">
    <location>
        <begin position="1106"/>
        <end position="1211"/>
    </location>
</feature>
<dbReference type="PANTHER" id="PTHR23242">
    <property type="entry name" value="TRANSCRIPTION FACTOR HOXA13"/>
    <property type="match status" value="1"/>
</dbReference>
<dbReference type="SUPFAM" id="SSF51294">
    <property type="entry name" value="Hedgehog/intein (Hint) domain"/>
    <property type="match status" value="1"/>
</dbReference>
<dbReference type="Proteomes" id="UP000279968">
    <property type="component" value="Unassembled WGS sequence"/>
</dbReference>
<dbReference type="InterPro" id="IPR036844">
    <property type="entry name" value="Hint_dom_sf"/>
</dbReference>
<protein>
    <recommendedName>
        <fullName evidence="2">Hint domain-containing protein</fullName>
    </recommendedName>
</protein>
<feature type="region of interest" description="Disordered" evidence="1">
    <location>
        <begin position="397"/>
        <end position="421"/>
    </location>
</feature>
<dbReference type="InterPro" id="IPR005506">
    <property type="entry name" value="DUF312_ALF"/>
</dbReference>
<evidence type="ECO:0000313" key="3">
    <source>
        <dbReference type="EMBL" id="RKN58113.1"/>
    </source>
</evidence>
<feature type="compositionally biased region" description="Low complexity" evidence="1">
    <location>
        <begin position="861"/>
        <end position="874"/>
    </location>
</feature>
<evidence type="ECO:0000313" key="4">
    <source>
        <dbReference type="Proteomes" id="UP000279968"/>
    </source>
</evidence>
<keyword evidence="4" id="KW-1185">Reference proteome</keyword>
<name>A0A3B0ACH5_9ACTN</name>
<dbReference type="CDD" id="cd00081">
    <property type="entry name" value="Hint"/>
    <property type="match status" value="1"/>
</dbReference>
<dbReference type="Pfam" id="PF07591">
    <property type="entry name" value="PT-HINT"/>
    <property type="match status" value="1"/>
</dbReference>
<gene>
    <name evidence="3" type="ORF">D7193_05830</name>
</gene>
<dbReference type="EMBL" id="RBAN01000001">
    <property type="protein sequence ID" value="RKN58113.1"/>
    <property type="molecule type" value="Genomic_DNA"/>
</dbReference>
<dbReference type="InterPro" id="IPR003587">
    <property type="entry name" value="Hint_dom_N"/>
</dbReference>
<dbReference type="Pfam" id="PF03752">
    <property type="entry name" value="ALF"/>
    <property type="match status" value="7"/>
</dbReference>